<evidence type="ECO:0000313" key="3">
    <source>
        <dbReference type="Proteomes" id="UP000466586"/>
    </source>
</evidence>
<dbReference type="EMBL" id="WVHT01000002">
    <property type="protein sequence ID" value="MXV50626.1"/>
    <property type="molecule type" value="Genomic_DNA"/>
</dbReference>
<keyword evidence="1" id="KW-0732">Signal</keyword>
<evidence type="ECO:0000313" key="2">
    <source>
        <dbReference type="EMBL" id="MXV50626.1"/>
    </source>
</evidence>
<reference evidence="2 3" key="1">
    <citation type="submission" date="2019-11" db="EMBL/GenBank/DDBJ databases">
        <title>Pedobacter sp. HMF7647 Genome sequencing and assembly.</title>
        <authorList>
            <person name="Kang H."/>
            <person name="Kim H."/>
            <person name="Joh K."/>
        </authorList>
    </citation>
    <scope>NUCLEOTIDE SEQUENCE [LARGE SCALE GENOMIC DNA]</scope>
    <source>
        <strain evidence="2 3">HMF7647</strain>
    </source>
</reference>
<comment type="caution">
    <text evidence="2">The sequence shown here is derived from an EMBL/GenBank/DDBJ whole genome shotgun (WGS) entry which is preliminary data.</text>
</comment>
<dbReference type="Pfam" id="PF06764">
    <property type="entry name" value="DUF1223"/>
    <property type="match status" value="1"/>
</dbReference>
<organism evidence="2 3">
    <name type="scientific">Hufsiella arboris</name>
    <dbReference type="NCBI Taxonomy" id="2695275"/>
    <lineage>
        <taxon>Bacteria</taxon>
        <taxon>Pseudomonadati</taxon>
        <taxon>Bacteroidota</taxon>
        <taxon>Sphingobacteriia</taxon>
        <taxon>Sphingobacteriales</taxon>
        <taxon>Sphingobacteriaceae</taxon>
        <taxon>Hufsiella</taxon>
    </lineage>
</organism>
<dbReference type="Gene3D" id="3.40.30.10">
    <property type="entry name" value="Glutaredoxin"/>
    <property type="match status" value="1"/>
</dbReference>
<dbReference type="PANTHER" id="PTHR36057:SF1">
    <property type="entry name" value="LIPOPROTEIN LIPID ATTACHMENT SITE-LIKE PROTEIN, PUTATIVE (DUF1223)-RELATED"/>
    <property type="match status" value="1"/>
</dbReference>
<protein>
    <submittedName>
        <fullName evidence="2">DUF1223 domain-containing protein</fullName>
    </submittedName>
</protein>
<dbReference type="SUPFAM" id="SSF52833">
    <property type="entry name" value="Thioredoxin-like"/>
    <property type="match status" value="1"/>
</dbReference>
<feature type="signal peptide" evidence="1">
    <location>
        <begin position="1"/>
        <end position="18"/>
    </location>
</feature>
<proteinExistence type="predicted"/>
<accession>A0A7K1Y7T5</accession>
<name>A0A7K1Y7T5_9SPHI</name>
<gene>
    <name evidence="2" type="ORF">GS399_06545</name>
</gene>
<dbReference type="InterPro" id="IPR036249">
    <property type="entry name" value="Thioredoxin-like_sf"/>
</dbReference>
<feature type="chain" id="PRO_5029715035" evidence="1">
    <location>
        <begin position="19"/>
        <end position="240"/>
    </location>
</feature>
<evidence type="ECO:0000256" key="1">
    <source>
        <dbReference type="SAM" id="SignalP"/>
    </source>
</evidence>
<dbReference type="PANTHER" id="PTHR36057">
    <property type="match status" value="1"/>
</dbReference>
<dbReference type="Proteomes" id="UP000466586">
    <property type="component" value="Unassembled WGS sequence"/>
</dbReference>
<dbReference type="RefSeq" id="WP_160843786.1">
    <property type="nucleotide sequence ID" value="NZ_WVHT01000002.1"/>
</dbReference>
<dbReference type="AlphaFoldDB" id="A0A7K1Y7T5"/>
<sequence length="240" mass="26798">MNTSVVFLLLILCGFVQSDNSAKSFALVELFTSEGCSSCPKAEQLLKKLETQYAGKQVFVMELHVDYWDKYGWKDPYSKHEFTERQNEYCKFLKSQVYTPQAVVNGKEPFLGSDSIKVDRSINWFLNQPTLANTPEYSVSTTGNQIKITCTADKELKGNRLIAAVVENGGTNNVTAGENSGKTLNHINIVHELVSTKIGGSQTELVVNLSEKEKSGYNLIVFTQHPRNYGITSVKELKLN</sequence>
<dbReference type="InterPro" id="IPR010634">
    <property type="entry name" value="DUF1223"/>
</dbReference>
<keyword evidence="3" id="KW-1185">Reference proteome</keyword>